<evidence type="ECO:0000313" key="1">
    <source>
        <dbReference type="EMBL" id="QHU30166.1"/>
    </source>
</evidence>
<dbReference type="EMBL" id="MN740504">
    <property type="protein sequence ID" value="QHU30166.1"/>
    <property type="molecule type" value="Genomic_DNA"/>
</dbReference>
<sequence>MYLRPLFQLDLNHLFCKKIAKYASQHSPYRFYIIDYNSNDTFYTHTYEYNKLLGTGNGKYNIIDTDNGALLNIEYKNIYNSPNPESPMHPTNLFYSELRKYTIGPLYTQTLDHKSKWQPVLYNHLQKEKSFKVLNFYDRDLFI</sequence>
<proteinExistence type="predicted"/>
<accession>A0A6C0LGP7</accession>
<protein>
    <submittedName>
        <fullName evidence="1">Uncharacterized protein</fullName>
    </submittedName>
</protein>
<name>A0A6C0LGP7_9ZZZZ</name>
<organism evidence="1">
    <name type="scientific">viral metagenome</name>
    <dbReference type="NCBI Taxonomy" id="1070528"/>
    <lineage>
        <taxon>unclassified sequences</taxon>
        <taxon>metagenomes</taxon>
        <taxon>organismal metagenomes</taxon>
    </lineage>
</organism>
<dbReference type="AlphaFoldDB" id="A0A6C0LGP7"/>
<reference evidence="1" key="1">
    <citation type="journal article" date="2020" name="Nature">
        <title>Giant virus diversity and host interactions through global metagenomics.</title>
        <authorList>
            <person name="Schulz F."/>
            <person name="Roux S."/>
            <person name="Paez-Espino D."/>
            <person name="Jungbluth S."/>
            <person name="Walsh D.A."/>
            <person name="Denef V.J."/>
            <person name="McMahon K.D."/>
            <person name="Konstantinidis K.T."/>
            <person name="Eloe-Fadrosh E.A."/>
            <person name="Kyrpides N.C."/>
            <person name="Woyke T."/>
        </authorList>
    </citation>
    <scope>NUCLEOTIDE SEQUENCE</scope>
    <source>
        <strain evidence="1">GVMAG-M-3300027833-11</strain>
    </source>
</reference>